<evidence type="ECO:0000313" key="5">
    <source>
        <dbReference type="Proteomes" id="UP000694300"/>
    </source>
</evidence>
<feature type="domain" description="Glycoside hydrolase family 5" evidence="3">
    <location>
        <begin position="155"/>
        <end position="334"/>
    </location>
</feature>
<protein>
    <submittedName>
        <fullName evidence="4">Cellulase family glycosylhydrolase</fullName>
    </submittedName>
</protein>
<dbReference type="RefSeq" id="WP_218595523.1">
    <property type="nucleotide sequence ID" value="NZ_JADQDF010000001.1"/>
</dbReference>
<dbReference type="InterPro" id="IPR001547">
    <property type="entry name" value="Glyco_hydro_5"/>
</dbReference>
<keyword evidence="1" id="KW-0378">Hydrolase</keyword>
<name>A0ABS6U5E4_9PSEU</name>
<reference evidence="4 5" key="1">
    <citation type="submission" date="2020-11" db="EMBL/GenBank/DDBJ databases">
        <title>Pseudonocardia abyssalis sp. nov. and Pseudonocardia oceani sp. nov., description and phylogenomic analysis of two novel actinomycetes isolated from the deep Southern Ocean.</title>
        <authorList>
            <person name="Parra J."/>
        </authorList>
    </citation>
    <scope>NUCLEOTIDE SEQUENCE [LARGE SCALE GENOMIC DNA]</scope>
    <source>
        <strain evidence="5">KRD185</strain>
    </source>
</reference>
<comment type="caution">
    <text evidence="4">The sequence shown here is derived from an EMBL/GenBank/DDBJ whole genome shotgun (WGS) entry which is preliminary data.</text>
</comment>
<evidence type="ECO:0000256" key="2">
    <source>
        <dbReference type="SAM" id="MobiDB-lite"/>
    </source>
</evidence>
<gene>
    <name evidence="4" type="ORF">I4I82_07100</name>
</gene>
<evidence type="ECO:0000313" key="4">
    <source>
        <dbReference type="EMBL" id="MBW0127449.1"/>
    </source>
</evidence>
<feature type="compositionally biased region" description="Low complexity" evidence="2">
    <location>
        <begin position="41"/>
        <end position="68"/>
    </location>
</feature>
<keyword evidence="5" id="KW-1185">Reference proteome</keyword>
<evidence type="ECO:0000259" key="3">
    <source>
        <dbReference type="Pfam" id="PF00150"/>
    </source>
</evidence>
<proteinExistence type="predicted"/>
<dbReference type="Proteomes" id="UP000694300">
    <property type="component" value="Unassembled WGS sequence"/>
</dbReference>
<dbReference type="Pfam" id="PF00150">
    <property type="entry name" value="Cellulase"/>
    <property type="match status" value="1"/>
</dbReference>
<feature type="region of interest" description="Disordered" evidence="2">
    <location>
        <begin position="40"/>
        <end position="90"/>
    </location>
</feature>
<feature type="compositionally biased region" description="Pro residues" evidence="2">
    <location>
        <begin position="72"/>
        <end position="81"/>
    </location>
</feature>
<dbReference type="EMBL" id="JADQDF010000001">
    <property type="protein sequence ID" value="MBW0127449.1"/>
    <property type="molecule type" value="Genomic_DNA"/>
</dbReference>
<sequence>MPTSTDVRPAPPASPPSRGRRVALVVALVLAVVLPAQLWTGGAPAGAPGDDPRSATRARSGTATAPREPAARPAPPVPGPAAAPTAGGGAVPAITVEGDRILRGGEPWWFLGYNSFVWSGDCGTDEEKMSAADVDAWFASMRHDGHGAVRLFFYDGWSLGRLDAAVAAARENAVYLAITLDDAIGGCGEDDKDEAWFADASERTVFRDHMTALLERYRGETTIAWFEYFNEPSYAGGALREFYDEMGAAADAVDPDRLFSSGTVAPYWLDGEENFRDVHESPGVDVASMHEYDENEVESNHGPGVRANSGGKPVIVGEYGITAGQGCDLDYGARAALIAEKAQVYTDTSGGYAGALAWAWQPGTGGCDISNLDQDDASQEVLRTFG</sequence>
<organism evidence="4 5">
    <name type="scientific">Pseudonocardia oceani</name>
    <dbReference type="NCBI Taxonomy" id="2792013"/>
    <lineage>
        <taxon>Bacteria</taxon>
        <taxon>Bacillati</taxon>
        <taxon>Actinomycetota</taxon>
        <taxon>Actinomycetes</taxon>
        <taxon>Pseudonocardiales</taxon>
        <taxon>Pseudonocardiaceae</taxon>
        <taxon>Pseudonocardia</taxon>
    </lineage>
</organism>
<accession>A0ABS6U5E4</accession>
<evidence type="ECO:0000256" key="1">
    <source>
        <dbReference type="ARBA" id="ARBA00022801"/>
    </source>
</evidence>